<evidence type="ECO:0000259" key="3">
    <source>
        <dbReference type="PROSITE" id="PS50026"/>
    </source>
</evidence>
<dbReference type="Proteomes" id="UP000257200">
    <property type="component" value="Unplaced"/>
</dbReference>
<feature type="disulfide bond" evidence="1">
    <location>
        <begin position="485"/>
        <end position="494"/>
    </location>
</feature>
<feature type="domain" description="EGF-like" evidence="3">
    <location>
        <begin position="457"/>
        <end position="495"/>
    </location>
</feature>
<evidence type="ECO:0000313" key="5">
    <source>
        <dbReference type="Proteomes" id="UP000257200"/>
    </source>
</evidence>
<keyword evidence="1" id="KW-0245">EGF-like domain</keyword>
<dbReference type="PROSITE" id="PS00022">
    <property type="entry name" value="EGF_1"/>
    <property type="match status" value="1"/>
</dbReference>
<protein>
    <recommendedName>
        <fullName evidence="3">EGF-like domain-containing protein</fullName>
    </recommendedName>
</protein>
<dbReference type="Gene3D" id="2.10.25.10">
    <property type="entry name" value="Laminin"/>
    <property type="match status" value="1"/>
</dbReference>
<dbReference type="PROSITE" id="PS50026">
    <property type="entry name" value="EGF_3"/>
    <property type="match status" value="1"/>
</dbReference>
<dbReference type="InParanoid" id="A0A3Q1FYU6"/>
<dbReference type="CDD" id="cd00054">
    <property type="entry name" value="EGF_CA"/>
    <property type="match status" value="1"/>
</dbReference>
<proteinExistence type="predicted"/>
<evidence type="ECO:0000256" key="1">
    <source>
        <dbReference type="PROSITE-ProRule" id="PRU00076"/>
    </source>
</evidence>
<keyword evidence="1" id="KW-1015">Disulfide bond</keyword>
<accession>A0A3Q1FYU6</accession>
<dbReference type="PANTHER" id="PTHR40472:SF6">
    <property type="entry name" value="RICIN B-TYPE LECTIN DOMAIN-CONTAINING PROTEIN"/>
    <property type="match status" value="1"/>
</dbReference>
<dbReference type="Ensembl" id="ENSAPOT00000013477.1">
    <property type="protein sequence ID" value="ENSAPOP00000022553.1"/>
    <property type="gene ID" value="ENSAPOG00000003812.1"/>
</dbReference>
<keyword evidence="5" id="KW-1185">Reference proteome</keyword>
<dbReference type="SUPFAM" id="SSF57196">
    <property type="entry name" value="EGF/Laminin"/>
    <property type="match status" value="1"/>
</dbReference>
<dbReference type="GeneTree" id="ENSGT01150000287072"/>
<dbReference type="AlphaFoldDB" id="A0A3Q1FYU6"/>
<dbReference type="InterPro" id="IPR039051">
    <property type="entry name" value="SE-CTX-like"/>
</dbReference>
<dbReference type="SMART" id="SM00181">
    <property type="entry name" value="EGF"/>
    <property type="match status" value="1"/>
</dbReference>
<name>A0A3Q1FYU6_9TELE</name>
<dbReference type="STRING" id="80966.ENSAPOP00000022553"/>
<feature type="chain" id="PRO_5018626805" description="EGF-like domain-containing protein" evidence="2">
    <location>
        <begin position="27"/>
        <end position="567"/>
    </location>
</feature>
<dbReference type="PROSITE" id="PS01186">
    <property type="entry name" value="EGF_2"/>
    <property type="match status" value="1"/>
</dbReference>
<feature type="disulfide bond" evidence="1">
    <location>
        <begin position="466"/>
        <end position="483"/>
    </location>
</feature>
<evidence type="ECO:0000256" key="2">
    <source>
        <dbReference type="SAM" id="SignalP"/>
    </source>
</evidence>
<keyword evidence="2" id="KW-0732">Signal</keyword>
<evidence type="ECO:0000313" key="4">
    <source>
        <dbReference type="Ensembl" id="ENSAPOP00000022553.1"/>
    </source>
</evidence>
<sequence length="567" mass="64475">MASPRWLASMLLVSWILLLCWMASSAESHDLHQPLRIRREMDFRTREKVKESLTIVKDSLTVIKEALASAQANKVINVIKSISNVANLAPGIGGLVACFVNVVLAFIPQENPLSELRKGFDEVNRKLDSLSMQISNLATDVEWFNYASVYSQDEVRILNAWNKFTEFRQSSELAQSEEAKLQLAEMFISHYESSGAEASVSNLYHYLTVSSTALSGNLNNLLMKKFKCGVFDISRFNLYFSSLLWKGMVVSQVYWKLMGFNSAAKEVQHIQMFKKVHEAQSSAVDYCLTKYEEYMKKDVEEITKKLIPDKDAIAEQVKKALDKKYNWYSWVVLVYDSNSESSYKLFDVTKIPVDNVMVVVAYTLITNDIDVVAVNDTVKRCLHGQSCESRDQITSCQWTYEITVRDSTIIHPWQQAKITHVSYNGGQSFAERPTPFQQVDCSWGTWGGKVSVHLFKRIEVCTDSTCKNNGKCKRLLESNDWFCDCQDGYHGDTCEKKVEISVSQDMKTLFPTALISTTSAKLRTIESKLDTMMSRFLNMPRPSVCRVQSCVSCCCPWSCLMEAAVFR</sequence>
<reference evidence="4" key="1">
    <citation type="submission" date="2025-08" db="UniProtKB">
        <authorList>
            <consortium name="Ensembl"/>
        </authorList>
    </citation>
    <scope>IDENTIFICATION</scope>
</reference>
<dbReference type="Pfam" id="PF00008">
    <property type="entry name" value="EGF"/>
    <property type="match status" value="1"/>
</dbReference>
<dbReference type="InterPro" id="IPR000742">
    <property type="entry name" value="EGF"/>
</dbReference>
<dbReference type="PANTHER" id="PTHR40472">
    <property type="entry name" value="RICIN B-TYPE LECTIN DOMAIN-CONTAINING PROTEIN"/>
    <property type="match status" value="1"/>
</dbReference>
<organism evidence="4 5">
    <name type="scientific">Acanthochromis polyacanthus</name>
    <name type="common">spiny chromis</name>
    <dbReference type="NCBI Taxonomy" id="80966"/>
    <lineage>
        <taxon>Eukaryota</taxon>
        <taxon>Metazoa</taxon>
        <taxon>Chordata</taxon>
        <taxon>Craniata</taxon>
        <taxon>Vertebrata</taxon>
        <taxon>Euteleostomi</taxon>
        <taxon>Actinopterygii</taxon>
        <taxon>Neopterygii</taxon>
        <taxon>Teleostei</taxon>
        <taxon>Neoteleostei</taxon>
        <taxon>Acanthomorphata</taxon>
        <taxon>Ovalentaria</taxon>
        <taxon>Pomacentridae</taxon>
        <taxon>Acanthochromis</taxon>
    </lineage>
</organism>
<comment type="caution">
    <text evidence="1">Lacks conserved residue(s) required for the propagation of feature annotation.</text>
</comment>
<reference evidence="4" key="2">
    <citation type="submission" date="2025-09" db="UniProtKB">
        <authorList>
            <consortium name="Ensembl"/>
        </authorList>
    </citation>
    <scope>IDENTIFICATION</scope>
</reference>
<feature type="signal peptide" evidence="2">
    <location>
        <begin position="1"/>
        <end position="26"/>
    </location>
</feature>